<evidence type="ECO:0000256" key="1">
    <source>
        <dbReference type="SAM" id="SignalP"/>
    </source>
</evidence>
<organism evidence="2 3">
    <name type="scientific">Lentisphaera profundi</name>
    <dbReference type="NCBI Taxonomy" id="1658616"/>
    <lineage>
        <taxon>Bacteria</taxon>
        <taxon>Pseudomonadati</taxon>
        <taxon>Lentisphaerota</taxon>
        <taxon>Lentisphaeria</taxon>
        <taxon>Lentisphaerales</taxon>
        <taxon>Lentisphaeraceae</taxon>
        <taxon>Lentisphaera</taxon>
    </lineage>
</organism>
<evidence type="ECO:0000313" key="3">
    <source>
        <dbReference type="Proteomes" id="UP001214250"/>
    </source>
</evidence>
<keyword evidence="3" id="KW-1185">Reference proteome</keyword>
<name>A0ABY7VU36_9BACT</name>
<feature type="chain" id="PRO_5045072223" description="Conjugal transfer protein" evidence="1">
    <location>
        <begin position="22"/>
        <end position="180"/>
    </location>
</feature>
<dbReference type="Proteomes" id="UP001214250">
    <property type="component" value="Chromosome 2"/>
</dbReference>
<sequence length="180" mass="20808">MKKNILIMTVIALFSNLSLQASSDKWRERIRAIEKSEVVMIKTLWKEVDQLNRKFKKAENESSEKVLLKQKINILLIKIDHALVDENPENINSVSMVKLMPWNERLVAMKKNGNSKIKKLWKSARPLAKELKLIERGTEKHQEVSAKLNVIMIQIDKLLADESEAYKARFNAINNVASEK</sequence>
<dbReference type="RefSeq" id="WP_274152270.1">
    <property type="nucleotide sequence ID" value="NZ_CP117812.1"/>
</dbReference>
<evidence type="ECO:0000313" key="2">
    <source>
        <dbReference type="EMBL" id="WDE97713.1"/>
    </source>
</evidence>
<evidence type="ECO:0008006" key="4">
    <source>
        <dbReference type="Google" id="ProtNLM"/>
    </source>
</evidence>
<protein>
    <recommendedName>
        <fullName evidence="4">Conjugal transfer protein</fullName>
    </recommendedName>
</protein>
<keyword evidence="1" id="KW-0732">Signal</keyword>
<proteinExistence type="predicted"/>
<accession>A0ABY7VU36</accession>
<reference evidence="2 3" key="1">
    <citation type="submission" date="2023-02" db="EMBL/GenBank/DDBJ databases">
        <title>Genome sequence of Lentisphaera profundi SAORIC-696.</title>
        <authorList>
            <person name="Kim e."/>
            <person name="Cho J.-C."/>
            <person name="Choi A."/>
            <person name="Kang I."/>
        </authorList>
    </citation>
    <scope>NUCLEOTIDE SEQUENCE [LARGE SCALE GENOMIC DNA]</scope>
    <source>
        <strain evidence="2 3">SAORIC-696</strain>
    </source>
</reference>
<feature type="signal peptide" evidence="1">
    <location>
        <begin position="1"/>
        <end position="21"/>
    </location>
</feature>
<gene>
    <name evidence="2" type="ORF">PQO03_17955</name>
</gene>
<dbReference type="EMBL" id="CP117812">
    <property type="protein sequence ID" value="WDE97713.1"/>
    <property type="molecule type" value="Genomic_DNA"/>
</dbReference>